<feature type="region of interest" description="Disordered" evidence="1">
    <location>
        <begin position="92"/>
        <end position="138"/>
    </location>
</feature>
<evidence type="ECO:0000313" key="4">
    <source>
        <dbReference type="Proteomes" id="UP001176961"/>
    </source>
</evidence>
<dbReference type="Proteomes" id="UP001176961">
    <property type="component" value="Unassembled WGS sequence"/>
</dbReference>
<sequence length="197" mass="21550">MQRLTTTQAFISVAWGKIHLQFKNASTGEAMRELSLIVPAPPLWLILLCDAVVCLLIVVAFLILVYMKSRPFCVEPTSRDLQEADNFQPRKGSVGRVISQPRSAPSVKQGFSFKDHGDDIGTDMSEEKGPSKKEESKTAVPFNATMAAKVVEPGVLRTQGSTNTENLYEVVRSDAAGKPMVVSQSLYASNVAQSQYL</sequence>
<evidence type="ECO:0000256" key="2">
    <source>
        <dbReference type="SAM" id="Phobius"/>
    </source>
</evidence>
<proteinExistence type="predicted"/>
<protein>
    <submittedName>
        <fullName evidence="3">Uncharacterized protein</fullName>
    </submittedName>
</protein>
<organism evidence="3 4">
    <name type="scientific">Cylicocyclus nassatus</name>
    <name type="common">Nematode worm</name>
    <dbReference type="NCBI Taxonomy" id="53992"/>
    <lineage>
        <taxon>Eukaryota</taxon>
        <taxon>Metazoa</taxon>
        <taxon>Ecdysozoa</taxon>
        <taxon>Nematoda</taxon>
        <taxon>Chromadorea</taxon>
        <taxon>Rhabditida</taxon>
        <taxon>Rhabditina</taxon>
        <taxon>Rhabditomorpha</taxon>
        <taxon>Strongyloidea</taxon>
        <taxon>Strongylidae</taxon>
        <taxon>Cylicocyclus</taxon>
    </lineage>
</organism>
<accession>A0AA36M4Z1</accession>
<dbReference type="AlphaFoldDB" id="A0AA36M4Z1"/>
<evidence type="ECO:0000256" key="1">
    <source>
        <dbReference type="SAM" id="MobiDB-lite"/>
    </source>
</evidence>
<feature type="transmembrane region" description="Helical" evidence="2">
    <location>
        <begin position="43"/>
        <end position="66"/>
    </location>
</feature>
<name>A0AA36M4Z1_CYLNA</name>
<comment type="caution">
    <text evidence="3">The sequence shown here is derived from an EMBL/GenBank/DDBJ whole genome shotgun (WGS) entry which is preliminary data.</text>
</comment>
<keyword evidence="2" id="KW-0812">Transmembrane</keyword>
<reference evidence="3" key="1">
    <citation type="submission" date="2023-07" db="EMBL/GenBank/DDBJ databases">
        <authorList>
            <consortium name="CYATHOMIX"/>
        </authorList>
    </citation>
    <scope>NUCLEOTIDE SEQUENCE</scope>
    <source>
        <strain evidence="3">N/A</strain>
    </source>
</reference>
<keyword evidence="2" id="KW-1133">Transmembrane helix</keyword>
<feature type="compositionally biased region" description="Basic and acidic residues" evidence="1">
    <location>
        <begin position="113"/>
        <end position="137"/>
    </location>
</feature>
<evidence type="ECO:0000313" key="3">
    <source>
        <dbReference type="EMBL" id="CAJ0598338.1"/>
    </source>
</evidence>
<dbReference type="EMBL" id="CATQJL010000223">
    <property type="protein sequence ID" value="CAJ0598338.1"/>
    <property type="molecule type" value="Genomic_DNA"/>
</dbReference>
<keyword evidence="2" id="KW-0472">Membrane</keyword>
<keyword evidence="4" id="KW-1185">Reference proteome</keyword>
<gene>
    <name evidence="3" type="ORF">CYNAS_LOCUS10321</name>
</gene>